<organism evidence="1 2">
    <name type="scientific">Coptotermes formosanus</name>
    <name type="common">Formosan subterranean termite</name>
    <dbReference type="NCBI Taxonomy" id="36987"/>
    <lineage>
        <taxon>Eukaryota</taxon>
        <taxon>Metazoa</taxon>
        <taxon>Ecdysozoa</taxon>
        <taxon>Arthropoda</taxon>
        <taxon>Hexapoda</taxon>
        <taxon>Insecta</taxon>
        <taxon>Pterygota</taxon>
        <taxon>Neoptera</taxon>
        <taxon>Polyneoptera</taxon>
        <taxon>Dictyoptera</taxon>
        <taxon>Blattodea</taxon>
        <taxon>Blattoidea</taxon>
        <taxon>Termitoidae</taxon>
        <taxon>Rhinotermitidae</taxon>
        <taxon>Coptotermes</taxon>
    </lineage>
</organism>
<evidence type="ECO:0000313" key="2">
    <source>
        <dbReference type="Proteomes" id="UP000502823"/>
    </source>
</evidence>
<dbReference type="Gene3D" id="3.30.710.10">
    <property type="entry name" value="Potassium Channel Kv1.1, Chain A"/>
    <property type="match status" value="1"/>
</dbReference>
<comment type="caution">
    <text evidence="1">The sequence shown here is derived from an EMBL/GenBank/DDBJ whole genome shotgun (WGS) entry which is preliminary data.</text>
</comment>
<proteinExistence type="predicted"/>
<protein>
    <submittedName>
        <fullName evidence="1">Uncharacterized protein</fullName>
    </submittedName>
</protein>
<keyword evidence="2" id="KW-1185">Reference proteome</keyword>
<sequence length="61" mass="6906">MVEQLQQNDQAQAASVGSLVFEDEEHNTHTLQSLNKMRKNRHFCDVILHVRTAVGDCVEAL</sequence>
<reference evidence="2" key="1">
    <citation type="submission" date="2020-01" db="EMBL/GenBank/DDBJ databases">
        <title>Draft genome sequence of the Termite Coptotermes fromosanus.</title>
        <authorList>
            <person name="Itakura S."/>
            <person name="Yosikawa Y."/>
            <person name="Umezawa K."/>
        </authorList>
    </citation>
    <scope>NUCLEOTIDE SEQUENCE [LARGE SCALE GENOMIC DNA]</scope>
</reference>
<dbReference type="InterPro" id="IPR011333">
    <property type="entry name" value="SKP1/BTB/POZ_sf"/>
</dbReference>
<accession>A0A6L2P9E0</accession>
<gene>
    <name evidence="1" type="ORF">Cfor_00341</name>
</gene>
<dbReference type="Proteomes" id="UP000502823">
    <property type="component" value="Unassembled WGS sequence"/>
</dbReference>
<dbReference type="InParanoid" id="A0A6L2P9E0"/>
<evidence type="ECO:0000313" key="1">
    <source>
        <dbReference type="EMBL" id="GFG28936.1"/>
    </source>
</evidence>
<dbReference type="EMBL" id="BLKM01000101">
    <property type="protein sequence ID" value="GFG28936.1"/>
    <property type="molecule type" value="Genomic_DNA"/>
</dbReference>
<dbReference type="OrthoDB" id="45365at2759"/>
<name>A0A6L2P9E0_COPFO</name>
<dbReference type="SUPFAM" id="SSF54695">
    <property type="entry name" value="POZ domain"/>
    <property type="match status" value="1"/>
</dbReference>
<dbReference type="AlphaFoldDB" id="A0A6L2P9E0"/>